<feature type="binding site" evidence="6">
    <location>
        <position position="98"/>
    </location>
    <ligand>
        <name>ATP</name>
        <dbReference type="ChEBI" id="CHEBI:30616"/>
    </ligand>
</feature>
<keyword evidence="4 9" id="KW-0418">Kinase</keyword>
<dbReference type="Gene3D" id="3.30.200.20">
    <property type="entry name" value="Phosphorylase Kinase, domain 1"/>
    <property type="match status" value="1"/>
</dbReference>
<feature type="region of interest" description="Disordered" evidence="7">
    <location>
        <begin position="1"/>
        <end position="37"/>
    </location>
</feature>
<evidence type="ECO:0000313" key="10">
    <source>
        <dbReference type="Proteomes" id="UP000250043"/>
    </source>
</evidence>
<dbReference type="GO" id="GO:0005524">
    <property type="term" value="F:ATP binding"/>
    <property type="evidence" value="ECO:0007669"/>
    <property type="project" value="UniProtKB-UniRule"/>
</dbReference>
<feature type="region of interest" description="Disordered" evidence="7">
    <location>
        <begin position="553"/>
        <end position="572"/>
    </location>
</feature>
<feature type="region of interest" description="Disordered" evidence="7">
    <location>
        <begin position="824"/>
        <end position="912"/>
    </location>
</feature>
<feature type="compositionally biased region" description="Polar residues" evidence="7">
    <location>
        <begin position="490"/>
        <end position="502"/>
    </location>
</feature>
<keyword evidence="5 6" id="KW-0067">ATP-binding</keyword>
<dbReference type="GO" id="GO:0007165">
    <property type="term" value="P:signal transduction"/>
    <property type="evidence" value="ECO:0007669"/>
    <property type="project" value="TreeGrafter"/>
</dbReference>
<dbReference type="InterPro" id="IPR011009">
    <property type="entry name" value="Kinase-like_dom_sf"/>
</dbReference>
<feature type="compositionally biased region" description="Polar residues" evidence="7">
    <location>
        <begin position="583"/>
        <end position="607"/>
    </location>
</feature>
<dbReference type="CDD" id="cd14008">
    <property type="entry name" value="STKc_LKB1_CaMKK"/>
    <property type="match status" value="1"/>
</dbReference>
<dbReference type="EMBL" id="KV722604">
    <property type="protein sequence ID" value="OCH85170.1"/>
    <property type="molecule type" value="Genomic_DNA"/>
</dbReference>
<keyword evidence="10" id="KW-1185">Reference proteome</keyword>
<dbReference type="Proteomes" id="UP000250043">
    <property type="component" value="Unassembled WGS sequence"/>
</dbReference>
<feature type="region of interest" description="Disordered" evidence="7">
    <location>
        <begin position="582"/>
        <end position="660"/>
    </location>
</feature>
<evidence type="ECO:0000256" key="7">
    <source>
        <dbReference type="SAM" id="MobiDB-lite"/>
    </source>
</evidence>
<dbReference type="PANTHER" id="PTHR43895">
    <property type="entry name" value="CALCIUM/CALMODULIN-DEPENDENT PROTEIN KINASE KINASE-RELATED"/>
    <property type="match status" value="1"/>
</dbReference>
<dbReference type="PROSITE" id="PS00107">
    <property type="entry name" value="PROTEIN_KINASE_ATP"/>
    <property type="match status" value="1"/>
</dbReference>
<dbReference type="SUPFAM" id="SSF56112">
    <property type="entry name" value="Protein kinase-like (PK-like)"/>
    <property type="match status" value="1"/>
</dbReference>
<dbReference type="Pfam" id="PF00069">
    <property type="entry name" value="Pkinase"/>
    <property type="match status" value="1"/>
</dbReference>
<dbReference type="GO" id="GO:0004674">
    <property type="term" value="F:protein serine/threonine kinase activity"/>
    <property type="evidence" value="ECO:0007669"/>
    <property type="project" value="UniProtKB-KW"/>
</dbReference>
<sequence length="912" mass="100782">MAADAASDAEQRTPRPGDTSALPATPPPTTTPQVPRTVETTEVVMTHEIRKPPKRPRGTGNLRMINQFEFVSRVGKGQHGDVWLARDTSDGGKEVAIKAVKRKNPKVDRMSKLRKRNLPTSQHMRLTDQLGSTEQKIKKEIAIMKKCKHPHVVRLLEVIDDQLHERIYMVMEYLGGGEIKWRNSRDEPTLRVDQTRRICRDVILGLEYLHHQGIIHRDIKPANLLWSSDRRTVKITDFGVSHLSVAQLLARHGKGGAPLDEMDAILMDDSDLSKTAGTPLFLAPEIVADTPFDDAGNNSAAIPVRKQPITKAIDVWAFGVTLYGLLFGVLPFMSTTEYDIYRIIRHQDWEPLETMGSDKIPSGKRYPPPHAKGDQSEGALAIDLLQRLLEKDAKKRITLYHVKRHPWIVKDLDDPQAWWRETELDNEESVNVTPAETRSAVSSVRFRWGFGRVAPIVSSFVRKVRPTRSFRQRHRPFTDGDKTKDVGVQSVPNETRSVSRRQSAGAALQHTRHTREALPDKGKQPQIHAQNIDITARPPSEDIDLYKIWDKDTTATPKPRRGSLPYQTKRPDMTLLVPGLAQRTGSALTSPRSLSQASSPGEPSGAQSPHERPRSRNSLQAFMRNFLPGRHPPPAPLEASPSASEPLSEQASSPTSAATSLGRRAGALLGRRSADAFNSHAGSRQSSGSGPLTLAMRAASWGEMADYVHVRPSEDLTSLYSGERPDEGLDEETYLVGAGGVAHSPVPSLPSGLSTVSSTASLPPPMAVAHSVAHAILQRNEAAEHAPLVEAAAHSASAYVQSGHARARTTSPLVHMSFHSRRLEGEVSYDDEDESDDDESMFGDTRSESSDADAELRPSMSQLYQEEDDDEESDDENFRLEVRTRRPSASAGELSPPRRSVSRHGDRAAICI</sequence>
<feature type="region of interest" description="Disordered" evidence="7">
    <location>
        <begin position="473"/>
        <end position="536"/>
    </location>
</feature>
<proteinExistence type="predicted"/>
<dbReference type="SMART" id="SM00220">
    <property type="entry name" value="S_TKc"/>
    <property type="match status" value="1"/>
</dbReference>
<dbReference type="AlphaFoldDB" id="A0A8E2ATT7"/>
<dbReference type="InterPro" id="IPR000719">
    <property type="entry name" value="Prot_kinase_dom"/>
</dbReference>
<dbReference type="PANTHER" id="PTHR43895:SF152">
    <property type="entry name" value="SERINE_THREONINE-PROTEIN KINASE TOS3"/>
    <property type="match status" value="1"/>
</dbReference>
<evidence type="ECO:0000313" key="9">
    <source>
        <dbReference type="EMBL" id="OCH85170.1"/>
    </source>
</evidence>
<feature type="compositionally biased region" description="Basic and acidic residues" evidence="7">
    <location>
        <begin position="476"/>
        <end position="485"/>
    </location>
</feature>
<keyword evidence="2" id="KW-0808">Transferase</keyword>
<dbReference type="PROSITE" id="PS50011">
    <property type="entry name" value="PROTEIN_KINASE_DOM"/>
    <property type="match status" value="1"/>
</dbReference>
<protein>
    <submittedName>
        <fullName evidence="9">Kinase-like protein</fullName>
    </submittedName>
</protein>
<dbReference type="Gene3D" id="1.10.510.10">
    <property type="entry name" value="Transferase(Phosphotransferase) domain 1"/>
    <property type="match status" value="1"/>
</dbReference>
<feature type="compositionally biased region" description="Low complexity" evidence="7">
    <location>
        <begin position="637"/>
        <end position="660"/>
    </location>
</feature>
<evidence type="ECO:0000256" key="2">
    <source>
        <dbReference type="ARBA" id="ARBA00022679"/>
    </source>
</evidence>
<evidence type="ECO:0000256" key="3">
    <source>
        <dbReference type="ARBA" id="ARBA00022741"/>
    </source>
</evidence>
<feature type="compositionally biased region" description="Acidic residues" evidence="7">
    <location>
        <begin position="827"/>
        <end position="841"/>
    </location>
</feature>
<feature type="compositionally biased region" description="Basic and acidic residues" evidence="7">
    <location>
        <begin position="903"/>
        <end position="912"/>
    </location>
</feature>
<evidence type="ECO:0000256" key="6">
    <source>
        <dbReference type="PROSITE-ProRule" id="PRU10141"/>
    </source>
</evidence>
<dbReference type="InterPro" id="IPR017441">
    <property type="entry name" value="Protein_kinase_ATP_BS"/>
</dbReference>
<evidence type="ECO:0000256" key="5">
    <source>
        <dbReference type="ARBA" id="ARBA00022840"/>
    </source>
</evidence>
<feature type="domain" description="Protein kinase" evidence="8">
    <location>
        <begin position="68"/>
        <end position="408"/>
    </location>
</feature>
<name>A0A8E2ATT7_9APHY</name>
<keyword evidence="1" id="KW-0723">Serine/threonine-protein kinase</keyword>
<keyword evidence="3 6" id="KW-0547">Nucleotide-binding</keyword>
<organism evidence="9 10">
    <name type="scientific">Obba rivulosa</name>
    <dbReference type="NCBI Taxonomy" id="1052685"/>
    <lineage>
        <taxon>Eukaryota</taxon>
        <taxon>Fungi</taxon>
        <taxon>Dikarya</taxon>
        <taxon>Basidiomycota</taxon>
        <taxon>Agaricomycotina</taxon>
        <taxon>Agaricomycetes</taxon>
        <taxon>Polyporales</taxon>
        <taxon>Gelatoporiaceae</taxon>
        <taxon>Obba</taxon>
    </lineage>
</organism>
<reference evidence="9 10" key="1">
    <citation type="submission" date="2016-07" db="EMBL/GenBank/DDBJ databases">
        <title>Draft genome of the white-rot fungus Obba rivulosa 3A-2.</title>
        <authorList>
            <consortium name="DOE Joint Genome Institute"/>
            <person name="Miettinen O."/>
            <person name="Riley R."/>
            <person name="Acob R."/>
            <person name="Barry K."/>
            <person name="Cullen D."/>
            <person name="De Vries R."/>
            <person name="Hainaut M."/>
            <person name="Hatakka A."/>
            <person name="Henrissat B."/>
            <person name="Hilden K."/>
            <person name="Kuo R."/>
            <person name="Labutti K."/>
            <person name="Lipzen A."/>
            <person name="Makela M.R."/>
            <person name="Sandor L."/>
            <person name="Spatafora J.W."/>
            <person name="Grigoriev I.V."/>
            <person name="Hibbett D.S."/>
        </authorList>
    </citation>
    <scope>NUCLEOTIDE SEQUENCE [LARGE SCALE GENOMIC DNA]</scope>
    <source>
        <strain evidence="9 10">3A-2</strain>
    </source>
</reference>
<feature type="compositionally biased region" description="Acidic residues" evidence="7">
    <location>
        <begin position="865"/>
        <end position="875"/>
    </location>
</feature>
<feature type="compositionally biased region" description="Basic and acidic residues" evidence="7">
    <location>
        <begin position="514"/>
        <end position="523"/>
    </location>
</feature>
<dbReference type="OrthoDB" id="68483at2759"/>
<gene>
    <name evidence="9" type="ORF">OBBRIDRAFT_763332</name>
</gene>
<evidence type="ECO:0000256" key="4">
    <source>
        <dbReference type="ARBA" id="ARBA00022777"/>
    </source>
</evidence>
<evidence type="ECO:0000259" key="8">
    <source>
        <dbReference type="PROSITE" id="PS50011"/>
    </source>
</evidence>
<accession>A0A8E2ATT7</accession>
<evidence type="ECO:0000256" key="1">
    <source>
        <dbReference type="ARBA" id="ARBA00022527"/>
    </source>
</evidence>